<dbReference type="OrthoDB" id="6935755at2"/>
<keyword evidence="3" id="KW-0002">3D-structure</keyword>
<name>Q82X29_NITEU</name>
<dbReference type="GeneID" id="87103679"/>
<dbReference type="HOGENOM" id="CLU_144769_0_0_4"/>
<dbReference type="Gene3D" id="1.10.260.40">
    <property type="entry name" value="lambda repressor-like DNA-binding domains"/>
    <property type="match status" value="1"/>
</dbReference>
<reference evidence="1 2" key="1">
    <citation type="journal article" date="2003" name="J. Bacteriol.">
        <title>Complete genome sequence of the ammonia-oxidizing bacterium and obligate chemolithoautotroph Nitrosomonas europaea.</title>
        <authorList>
            <person name="Chain P."/>
            <person name="Lamerdin J."/>
            <person name="Larimer F."/>
            <person name="Regala W."/>
            <person name="Land M."/>
            <person name="Hauser L."/>
            <person name="Hooper A."/>
            <person name="Klotz M."/>
            <person name="Norton J."/>
            <person name="Sayavedra-Soto L."/>
            <person name="Arciero D."/>
            <person name="Hommes N."/>
            <person name="Whittaker M."/>
            <person name="Arp D."/>
        </authorList>
    </citation>
    <scope>NUCLEOTIDE SEQUENCE [LARGE SCALE GENOMIC DNA]</scope>
    <source>
        <strain evidence="2">ATCC 19718 / CIP 103999 / KCTC 2705 / NBRC 14298</strain>
    </source>
</reference>
<dbReference type="Gene3D" id="3.30.2020.10">
    <property type="entry name" value="NE0471-like N-terminal domain"/>
    <property type="match status" value="1"/>
</dbReference>
<evidence type="ECO:0000313" key="2">
    <source>
        <dbReference type="Proteomes" id="UP000001416"/>
    </source>
</evidence>
<dbReference type="InterPro" id="IPR018841">
    <property type="entry name" value="DUF2442"/>
</dbReference>
<dbReference type="Pfam" id="PF10387">
    <property type="entry name" value="DUF2442"/>
    <property type="match status" value="1"/>
</dbReference>
<dbReference type="PDBsum" id="2AUW"/>
<keyword evidence="2" id="KW-1185">Reference proteome</keyword>
<dbReference type="STRING" id="228410.NE0471"/>
<dbReference type="SMR" id="Q82X29"/>
<dbReference type="InterPro" id="IPR036782">
    <property type="entry name" value="NE0471-like_N"/>
</dbReference>
<dbReference type="EMBL" id="AL954747">
    <property type="protein sequence ID" value="CAD84382.1"/>
    <property type="molecule type" value="Genomic_DNA"/>
</dbReference>
<proteinExistence type="evidence at protein level"/>
<sequence>MNEYFFPKLTAVEALAPYRLRTTWSTGEVLEVDVGDILRKIPDLAPILDPEAFARVHIAEWEGSVEWFDTEFGRDNVYAWAKEQAGEVSHEMFGDWMHRNNLSLTTAAEALGISRRMVSYYRTAHKIIPRTIWLACLGWEATRPETKTLPRTLPAAYAKGVSASLS</sequence>
<dbReference type="eggNOG" id="ENOG502ZF2C">
    <property type="taxonomic scope" value="Bacteria"/>
</dbReference>
<dbReference type="RefSeq" id="WP_011111102.1">
    <property type="nucleotide sequence ID" value="NC_004757.1"/>
</dbReference>
<reference evidence="3" key="2">
    <citation type="submission" date="2005-08" db="PDB data bank">
        <title>Crystal Structure of the Hypothetical Protein NE0471 from Nitrosomonas europaea.</title>
        <authorList>
            <person name="Kim Y."/>
            <person name="Joachimiak A."/>
            <person name="Skarina T."/>
            <person name="Savchenko A."/>
            <person name="Edwards A."/>
        </authorList>
    </citation>
    <scope>X-RAY CRYSTALLOGRAPHY (1.85 ANGSTROMS)</scope>
</reference>
<gene>
    <name evidence="1" type="ordered locus">NE0471</name>
</gene>
<dbReference type="Proteomes" id="UP000001416">
    <property type="component" value="Chromosome"/>
</dbReference>
<dbReference type="EvolutionaryTrace" id="Q82X29"/>
<dbReference type="PDB" id="2AUW">
    <property type="method" value="X-ray"/>
    <property type="resolution" value="1.85 A"/>
    <property type="chains" value="A/B=1-166"/>
</dbReference>
<evidence type="ECO:0007829" key="3">
    <source>
        <dbReference type="PDB" id="2AUW"/>
    </source>
</evidence>
<evidence type="ECO:0008006" key="4">
    <source>
        <dbReference type="Google" id="ProtNLM"/>
    </source>
</evidence>
<protein>
    <recommendedName>
        <fullName evidence="4">DUF2442 domain-containing protein</fullName>
    </recommendedName>
</protein>
<dbReference type="KEGG" id="neu:NE0471"/>
<dbReference type="SUPFAM" id="SSF143880">
    <property type="entry name" value="NE0471 N-terminal domain-like"/>
    <property type="match status" value="1"/>
</dbReference>
<dbReference type="InterPro" id="IPR010982">
    <property type="entry name" value="Lambda_DNA-bd_dom_sf"/>
</dbReference>
<organism evidence="1 2">
    <name type="scientific">Nitrosomonas europaea (strain ATCC 19718 / CIP 103999 / KCTC 2705 / NBRC 14298)</name>
    <dbReference type="NCBI Taxonomy" id="228410"/>
    <lineage>
        <taxon>Bacteria</taxon>
        <taxon>Pseudomonadati</taxon>
        <taxon>Pseudomonadota</taxon>
        <taxon>Betaproteobacteria</taxon>
        <taxon>Nitrosomonadales</taxon>
        <taxon>Nitrosomonadaceae</taxon>
        <taxon>Nitrosomonas</taxon>
    </lineage>
</organism>
<dbReference type="GO" id="GO:0003677">
    <property type="term" value="F:DNA binding"/>
    <property type="evidence" value="ECO:0007669"/>
    <property type="project" value="InterPro"/>
</dbReference>
<evidence type="ECO:0000313" key="1">
    <source>
        <dbReference type="EMBL" id="CAD84382.1"/>
    </source>
</evidence>
<dbReference type="AlphaFoldDB" id="Q82X29"/>
<dbReference type="SUPFAM" id="SSF47413">
    <property type="entry name" value="lambda repressor-like DNA-binding domains"/>
    <property type="match status" value="1"/>
</dbReference>
<accession>Q82X29</accession>